<reference evidence="1" key="1">
    <citation type="submission" date="2021-02" db="EMBL/GenBank/DDBJ databases">
        <authorList>
            <consortium name="DOE Joint Genome Institute"/>
            <person name="Ahrendt S."/>
            <person name="Looney B.P."/>
            <person name="Miyauchi S."/>
            <person name="Morin E."/>
            <person name="Drula E."/>
            <person name="Courty P.E."/>
            <person name="Chicoki N."/>
            <person name="Fauchery L."/>
            <person name="Kohler A."/>
            <person name="Kuo A."/>
            <person name="Labutti K."/>
            <person name="Pangilinan J."/>
            <person name="Lipzen A."/>
            <person name="Riley R."/>
            <person name="Andreopoulos W."/>
            <person name="He G."/>
            <person name="Johnson J."/>
            <person name="Barry K.W."/>
            <person name="Grigoriev I.V."/>
            <person name="Nagy L."/>
            <person name="Hibbett D."/>
            <person name="Henrissat B."/>
            <person name="Matheny P.B."/>
            <person name="Labbe J."/>
            <person name="Martin F."/>
        </authorList>
    </citation>
    <scope>NUCLEOTIDE SEQUENCE</scope>
    <source>
        <strain evidence="1">FP105234-sp</strain>
    </source>
</reference>
<name>A0ACB8RU16_9AGAM</name>
<evidence type="ECO:0000313" key="1">
    <source>
        <dbReference type="EMBL" id="KAI0047555.1"/>
    </source>
</evidence>
<gene>
    <name evidence="1" type="ORF">FA95DRAFT_1662655</name>
</gene>
<reference evidence="1" key="2">
    <citation type="journal article" date="2022" name="New Phytol.">
        <title>Evolutionary transition to the ectomycorrhizal habit in the genomes of a hyperdiverse lineage of mushroom-forming fungi.</title>
        <authorList>
            <person name="Looney B."/>
            <person name="Miyauchi S."/>
            <person name="Morin E."/>
            <person name="Drula E."/>
            <person name="Courty P.E."/>
            <person name="Kohler A."/>
            <person name="Kuo A."/>
            <person name="LaButti K."/>
            <person name="Pangilinan J."/>
            <person name="Lipzen A."/>
            <person name="Riley R."/>
            <person name="Andreopoulos W."/>
            <person name="He G."/>
            <person name="Johnson J."/>
            <person name="Nolan M."/>
            <person name="Tritt A."/>
            <person name="Barry K.W."/>
            <person name="Grigoriev I.V."/>
            <person name="Nagy L.G."/>
            <person name="Hibbett D."/>
            <person name="Henrissat B."/>
            <person name="Matheny P.B."/>
            <person name="Labbe J."/>
            <person name="Martin F.M."/>
        </authorList>
    </citation>
    <scope>NUCLEOTIDE SEQUENCE</scope>
    <source>
        <strain evidence="1">FP105234-sp</strain>
    </source>
</reference>
<sequence>MSTTQTLPPAIIDEIVSGLHIANGIRYLSAIGLTILLYDHLLTFADEIQYIWKAPRSWAKYVFLANRYTVAALLIAAAHEMCGFNGVKYSHTVLLSALSVVSVFSISSANLLVYIRVLLLWDKQPRVLVLLSVFFVVTTLTVTGCMIASAIILIPSVEWSDLAHICTLTKSSRIFVSVWGAPMLFEVTILGMMIYHALSQPRTARVALTSTLYRDGTSFFVVITAVRACNVAFAATADPRRMSYPVFFSWAIVTLVVNRLLIRIRSSEVKIARHDQDAFAAVADEMGLDTDADYEDAGTPAPTDPYAYKSHSPTSFAVRVDSVVVQQDELEMRRFRTASSS</sequence>
<comment type="caution">
    <text evidence="1">The sequence shown here is derived from an EMBL/GenBank/DDBJ whole genome shotgun (WGS) entry which is preliminary data.</text>
</comment>
<protein>
    <submittedName>
        <fullName evidence="1">Uncharacterized protein</fullName>
    </submittedName>
</protein>
<dbReference type="EMBL" id="MU275902">
    <property type="protein sequence ID" value="KAI0047555.1"/>
    <property type="molecule type" value="Genomic_DNA"/>
</dbReference>
<keyword evidence="2" id="KW-1185">Reference proteome</keyword>
<dbReference type="Proteomes" id="UP000814033">
    <property type="component" value="Unassembled WGS sequence"/>
</dbReference>
<accession>A0ACB8RU16</accession>
<proteinExistence type="predicted"/>
<organism evidence="1 2">
    <name type="scientific">Auriscalpium vulgare</name>
    <dbReference type="NCBI Taxonomy" id="40419"/>
    <lineage>
        <taxon>Eukaryota</taxon>
        <taxon>Fungi</taxon>
        <taxon>Dikarya</taxon>
        <taxon>Basidiomycota</taxon>
        <taxon>Agaricomycotina</taxon>
        <taxon>Agaricomycetes</taxon>
        <taxon>Russulales</taxon>
        <taxon>Auriscalpiaceae</taxon>
        <taxon>Auriscalpium</taxon>
    </lineage>
</organism>
<evidence type="ECO:0000313" key="2">
    <source>
        <dbReference type="Proteomes" id="UP000814033"/>
    </source>
</evidence>